<proteinExistence type="predicted"/>
<name>A0AAE1L2B2_PETCI</name>
<evidence type="ECO:0000313" key="3">
    <source>
        <dbReference type="Proteomes" id="UP001286313"/>
    </source>
</evidence>
<protein>
    <submittedName>
        <fullName evidence="2">Uncharacterized protein</fullName>
    </submittedName>
</protein>
<feature type="region of interest" description="Disordered" evidence="1">
    <location>
        <begin position="1"/>
        <end position="41"/>
    </location>
</feature>
<gene>
    <name evidence="2" type="ORF">Pcinc_002365</name>
</gene>
<accession>A0AAE1L2B2</accession>
<evidence type="ECO:0000313" key="2">
    <source>
        <dbReference type="EMBL" id="KAK3893829.1"/>
    </source>
</evidence>
<dbReference type="Proteomes" id="UP001286313">
    <property type="component" value="Unassembled WGS sequence"/>
</dbReference>
<organism evidence="2 3">
    <name type="scientific">Petrolisthes cinctipes</name>
    <name type="common">Flat porcelain crab</name>
    <dbReference type="NCBI Taxonomy" id="88211"/>
    <lineage>
        <taxon>Eukaryota</taxon>
        <taxon>Metazoa</taxon>
        <taxon>Ecdysozoa</taxon>
        <taxon>Arthropoda</taxon>
        <taxon>Crustacea</taxon>
        <taxon>Multicrustacea</taxon>
        <taxon>Malacostraca</taxon>
        <taxon>Eumalacostraca</taxon>
        <taxon>Eucarida</taxon>
        <taxon>Decapoda</taxon>
        <taxon>Pleocyemata</taxon>
        <taxon>Anomura</taxon>
        <taxon>Galatheoidea</taxon>
        <taxon>Porcellanidae</taxon>
        <taxon>Petrolisthes</taxon>
    </lineage>
</organism>
<dbReference type="EMBL" id="JAWQEG010000169">
    <property type="protein sequence ID" value="KAK3893829.1"/>
    <property type="molecule type" value="Genomic_DNA"/>
</dbReference>
<evidence type="ECO:0000256" key="1">
    <source>
        <dbReference type="SAM" id="MobiDB-lite"/>
    </source>
</evidence>
<sequence length="77" mass="8597">MWVVGEEQVLDEGEEEEGRWTNRGGAEVPPMIEEPESGTRIDDVGESTSVVLSCPTLVQPHMVQGHIITHYSLDFKM</sequence>
<reference evidence="2" key="1">
    <citation type="submission" date="2023-10" db="EMBL/GenBank/DDBJ databases">
        <title>Genome assemblies of two species of porcelain crab, Petrolisthes cinctipes and Petrolisthes manimaculis (Anomura: Porcellanidae).</title>
        <authorList>
            <person name="Angst P."/>
        </authorList>
    </citation>
    <scope>NUCLEOTIDE SEQUENCE</scope>
    <source>
        <strain evidence="2">PB745_01</strain>
        <tissue evidence="2">Gill</tissue>
    </source>
</reference>
<keyword evidence="3" id="KW-1185">Reference proteome</keyword>
<feature type="compositionally biased region" description="Acidic residues" evidence="1">
    <location>
        <begin position="8"/>
        <end position="17"/>
    </location>
</feature>
<comment type="caution">
    <text evidence="2">The sequence shown here is derived from an EMBL/GenBank/DDBJ whole genome shotgun (WGS) entry which is preliminary data.</text>
</comment>
<dbReference type="AlphaFoldDB" id="A0AAE1L2B2"/>